<feature type="domain" description="CCAAT-binding factor" evidence="7">
    <location>
        <begin position="409"/>
        <end position="554"/>
    </location>
</feature>
<evidence type="ECO:0000256" key="3">
    <source>
        <dbReference type="ARBA" id="ARBA00022692"/>
    </source>
</evidence>
<comment type="subcellular location">
    <subcellularLocation>
        <location evidence="1">Nucleus membrane</location>
        <topology evidence="1">Multi-pass membrane protein</topology>
    </subcellularLocation>
</comment>
<evidence type="ECO:0000256" key="2">
    <source>
        <dbReference type="ARBA" id="ARBA00007797"/>
    </source>
</evidence>
<evidence type="ECO:0000313" key="9">
    <source>
        <dbReference type="Proteomes" id="UP000289152"/>
    </source>
</evidence>
<evidence type="ECO:0000256" key="4">
    <source>
        <dbReference type="ARBA" id="ARBA00022989"/>
    </source>
</evidence>
<feature type="region of interest" description="Disordered" evidence="5">
    <location>
        <begin position="263"/>
        <end position="331"/>
    </location>
</feature>
<dbReference type="Proteomes" id="UP000289152">
    <property type="component" value="Unassembled WGS sequence"/>
</dbReference>
<accession>A0A4Q1BPL6</accession>
<keyword evidence="3 6" id="KW-0812">Transmembrane</keyword>
<dbReference type="AlphaFoldDB" id="A0A4Q1BPL6"/>
<feature type="transmembrane region" description="Helical" evidence="6">
    <location>
        <begin position="478"/>
        <end position="498"/>
    </location>
</feature>
<dbReference type="STRING" id="5217.A0A4Q1BPL6"/>
<sequence>MVKTTLPKLKSTAGSSTSALLEQVKPLESQLLVKPYNPNLLLSLLALGSKDDPRVVHKAIWALHRVFVVYIAEGLVGSIRGSLSFTRTVVAEDNDDREDESREVAVWTRDRLIEYVKLLSGLLRNAEGSLRTSAVRLLFALLPPLSSSLSQIQEGAMVHLPYFRLLLDAFFNPVASPRGAAAGEVKQENQVELEDGVLSEDVISGITDYWAKYDDLRWIFFRETKRYLESQSIPHPGNLLAQLLPLKNLPTLPEHINAFYIPAFSQPPSKQPPRPKPVTSKEKKQPTSQPKKKVKKDSAVDTNPSWMDYYSSSDSDSSTENTVLGKRPRQRTSQLSIHSSIYSIPSHQLVYTSLWETVLTLPLDGGWVRKVLVGLHGEKGILGHMKAERRVRVADWLGALVDKGGVEGMLAMNGLYVLMTKYNLDYPQFYKRLYGMLDNEVLHVKYRARFFRLLDTFLASPLLPATMIASFIKRLAQLSLFSPPAGIIMIVPFIYNLFKRHPGCMIMIQRHELSELTDPYDPSEQSPFNSKAIDSSLWELAALQKHYLSSISTLSKVFGEVFTRPEYDLEDFIDHGYTTLFNTELQRKLRHAPAISFEMENDTLSSLFPSSKSMNPQVVSTDSMDPSSTIPTHDLSTNPTRSGEVVAALWTF</sequence>
<dbReference type="GO" id="GO:0030692">
    <property type="term" value="C:Noc4p-Nop14p complex"/>
    <property type="evidence" value="ECO:0007669"/>
    <property type="project" value="TreeGrafter"/>
</dbReference>
<evidence type="ECO:0000256" key="5">
    <source>
        <dbReference type="SAM" id="MobiDB-lite"/>
    </source>
</evidence>
<keyword evidence="6" id="KW-0472">Membrane</keyword>
<dbReference type="Pfam" id="PF03914">
    <property type="entry name" value="CBF"/>
    <property type="match status" value="1"/>
</dbReference>
<comment type="similarity">
    <text evidence="2">Belongs to the CBF/MAK21 family.</text>
</comment>
<dbReference type="InParanoid" id="A0A4Q1BPL6"/>
<dbReference type="GO" id="GO:0042254">
    <property type="term" value="P:ribosome biogenesis"/>
    <property type="evidence" value="ECO:0007669"/>
    <property type="project" value="InterPro"/>
</dbReference>
<name>A0A4Q1BPL6_TREME</name>
<dbReference type="GO" id="GO:0032040">
    <property type="term" value="C:small-subunit processome"/>
    <property type="evidence" value="ECO:0007669"/>
    <property type="project" value="TreeGrafter"/>
</dbReference>
<comment type="caution">
    <text evidence="8">The sequence shown here is derived from an EMBL/GenBank/DDBJ whole genome shotgun (WGS) entry which is preliminary data.</text>
</comment>
<feature type="compositionally biased region" description="Low complexity" evidence="5">
    <location>
        <begin position="308"/>
        <end position="318"/>
    </location>
</feature>
<dbReference type="SUPFAM" id="SSF48371">
    <property type="entry name" value="ARM repeat"/>
    <property type="match status" value="1"/>
</dbReference>
<proteinExistence type="inferred from homology"/>
<dbReference type="EMBL" id="SDIL01000026">
    <property type="protein sequence ID" value="RXK39854.1"/>
    <property type="molecule type" value="Genomic_DNA"/>
</dbReference>
<gene>
    <name evidence="8" type="ORF">M231_02911</name>
</gene>
<dbReference type="FunCoup" id="A0A4Q1BPL6">
    <property type="interactions" value="415"/>
</dbReference>
<evidence type="ECO:0000259" key="7">
    <source>
        <dbReference type="Pfam" id="PF03914"/>
    </source>
</evidence>
<evidence type="ECO:0000313" key="8">
    <source>
        <dbReference type="EMBL" id="RXK39854.1"/>
    </source>
</evidence>
<reference evidence="8 9" key="1">
    <citation type="submission" date="2016-06" db="EMBL/GenBank/DDBJ databases">
        <title>Evolution of pathogenesis and genome organization in the Tremellales.</title>
        <authorList>
            <person name="Cuomo C."/>
            <person name="Litvintseva A."/>
            <person name="Heitman J."/>
            <person name="Chen Y."/>
            <person name="Sun S."/>
            <person name="Springer D."/>
            <person name="Dromer F."/>
            <person name="Young S."/>
            <person name="Zeng Q."/>
            <person name="Chapman S."/>
            <person name="Gujja S."/>
            <person name="Saif S."/>
            <person name="Birren B."/>
        </authorList>
    </citation>
    <scope>NUCLEOTIDE SEQUENCE [LARGE SCALE GENOMIC DNA]</scope>
    <source>
        <strain evidence="8 9">ATCC 28783</strain>
    </source>
</reference>
<organism evidence="8 9">
    <name type="scientific">Tremella mesenterica</name>
    <name type="common">Jelly fungus</name>
    <dbReference type="NCBI Taxonomy" id="5217"/>
    <lineage>
        <taxon>Eukaryota</taxon>
        <taxon>Fungi</taxon>
        <taxon>Dikarya</taxon>
        <taxon>Basidiomycota</taxon>
        <taxon>Agaricomycotina</taxon>
        <taxon>Tremellomycetes</taxon>
        <taxon>Tremellales</taxon>
        <taxon>Tremellaceae</taxon>
        <taxon>Tremella</taxon>
    </lineage>
</organism>
<dbReference type="GO" id="GO:0031965">
    <property type="term" value="C:nuclear membrane"/>
    <property type="evidence" value="ECO:0007669"/>
    <property type="project" value="UniProtKB-SubCell"/>
</dbReference>
<evidence type="ECO:0000256" key="6">
    <source>
        <dbReference type="SAM" id="Phobius"/>
    </source>
</evidence>
<keyword evidence="9" id="KW-1185">Reference proteome</keyword>
<dbReference type="InterPro" id="IPR027193">
    <property type="entry name" value="Noc4"/>
</dbReference>
<keyword evidence="4 6" id="KW-1133">Transmembrane helix</keyword>
<evidence type="ECO:0000256" key="1">
    <source>
        <dbReference type="ARBA" id="ARBA00004232"/>
    </source>
</evidence>
<dbReference type="PANTHER" id="PTHR12455:SF0">
    <property type="entry name" value="NUCLEOLAR COMPLEX PROTEIN 4 HOMOLOG"/>
    <property type="match status" value="1"/>
</dbReference>
<feature type="region of interest" description="Disordered" evidence="5">
    <location>
        <begin position="615"/>
        <end position="640"/>
    </location>
</feature>
<dbReference type="OrthoDB" id="10263185at2759"/>
<dbReference type="VEuPathDB" id="FungiDB:TREMEDRAFT_74076"/>
<dbReference type="PANTHER" id="PTHR12455">
    <property type="entry name" value="NUCLEOLAR COMPLEX PROTEIN 4"/>
    <property type="match status" value="1"/>
</dbReference>
<dbReference type="InterPro" id="IPR005612">
    <property type="entry name" value="CCAAT-binding_factor"/>
</dbReference>
<protein>
    <recommendedName>
        <fullName evidence="7">CCAAT-binding factor domain-containing protein</fullName>
    </recommendedName>
</protein>
<dbReference type="InterPro" id="IPR016024">
    <property type="entry name" value="ARM-type_fold"/>
</dbReference>